<evidence type="ECO:0000256" key="2">
    <source>
        <dbReference type="SAM" id="Phobius"/>
    </source>
</evidence>
<dbReference type="Proteomes" id="UP000786387">
    <property type="component" value="Unassembled WGS sequence"/>
</dbReference>
<keyword evidence="2" id="KW-1133">Transmembrane helix</keyword>
<reference evidence="4 5" key="1">
    <citation type="submission" date="2020-02" db="EMBL/GenBank/DDBJ databases">
        <title>Synteny-based analysis reveals conserved mechanism for high triclosan tolerance in Pseudomonas, as well as instances of horizontal transfer.</title>
        <authorList>
            <person name="Mcfarland A.G."/>
            <person name="Bertucci H.K."/>
            <person name="Litmann E."/>
            <person name="Shen J."/>
            <person name="Huttenhower C."/>
            <person name="Hartmann E.M."/>
        </authorList>
    </citation>
    <scope>NUCLEOTIDE SEQUENCE [LARGE SCALE GENOMIC DNA]</scope>
    <source>
        <strain evidence="4 5">115A1</strain>
    </source>
</reference>
<proteinExistence type="predicted"/>
<evidence type="ECO:0000256" key="1">
    <source>
        <dbReference type="SAM" id="MobiDB-lite"/>
    </source>
</evidence>
<evidence type="ECO:0000313" key="4">
    <source>
        <dbReference type="EMBL" id="MBA1272080.1"/>
    </source>
</evidence>
<organism evidence="4 5">
    <name type="scientific">Stutzerimonas azotifigens</name>
    <dbReference type="NCBI Taxonomy" id="291995"/>
    <lineage>
        <taxon>Bacteria</taxon>
        <taxon>Pseudomonadati</taxon>
        <taxon>Pseudomonadota</taxon>
        <taxon>Gammaproteobacteria</taxon>
        <taxon>Pseudomonadales</taxon>
        <taxon>Pseudomonadaceae</taxon>
        <taxon>Stutzerimonas</taxon>
    </lineage>
</organism>
<sequence>MPSVRAPGWRRCDSWGIISQASRQRCVQPSLECSRTKPRRDSVRLFLWIALALPLVASAQIYRWTDEQGRVQFGQNPPAGAERVEVKPQVMERDDAAHERLQRTERLFEARRQEQQAAGEKAQKVRAERDERCQRFRRELAQLADGGRFFSTDERGERQYYSETQVESARQYLAGRISRDCSG</sequence>
<accession>A0ABR5YVY9</accession>
<protein>
    <submittedName>
        <fullName evidence="4">DUF4124 domain-containing protein</fullName>
    </submittedName>
</protein>
<feature type="domain" description="DUF4124" evidence="3">
    <location>
        <begin position="50"/>
        <end position="89"/>
    </location>
</feature>
<feature type="compositionally biased region" description="Basic and acidic residues" evidence="1">
    <location>
        <begin position="82"/>
        <end position="98"/>
    </location>
</feature>
<comment type="caution">
    <text evidence="4">The sequence shown here is derived from an EMBL/GenBank/DDBJ whole genome shotgun (WGS) entry which is preliminary data.</text>
</comment>
<dbReference type="InterPro" id="IPR025392">
    <property type="entry name" value="DUF4124"/>
</dbReference>
<gene>
    <name evidence="4" type="ORF">G7026_01795</name>
</gene>
<keyword evidence="2" id="KW-0812">Transmembrane</keyword>
<dbReference type="Pfam" id="PF13511">
    <property type="entry name" value="DUF4124"/>
    <property type="match status" value="1"/>
</dbReference>
<evidence type="ECO:0000313" key="5">
    <source>
        <dbReference type="Proteomes" id="UP000786387"/>
    </source>
</evidence>
<evidence type="ECO:0000259" key="3">
    <source>
        <dbReference type="Pfam" id="PF13511"/>
    </source>
</evidence>
<keyword evidence="5" id="KW-1185">Reference proteome</keyword>
<feature type="region of interest" description="Disordered" evidence="1">
    <location>
        <begin position="73"/>
        <end position="98"/>
    </location>
</feature>
<keyword evidence="2" id="KW-0472">Membrane</keyword>
<name>A0ABR5YVY9_9GAMM</name>
<feature type="transmembrane region" description="Helical" evidence="2">
    <location>
        <begin position="45"/>
        <end position="64"/>
    </location>
</feature>
<dbReference type="EMBL" id="JAAMRF010000001">
    <property type="protein sequence ID" value="MBA1272080.1"/>
    <property type="molecule type" value="Genomic_DNA"/>
</dbReference>